<dbReference type="EMBL" id="QQNH01000045">
    <property type="protein sequence ID" value="RDE07640.1"/>
    <property type="molecule type" value="Genomic_DNA"/>
</dbReference>
<protein>
    <submittedName>
        <fullName evidence="1">Uncharacterized protein</fullName>
    </submittedName>
</protein>
<name>A0A369W2Q6_9HYPH</name>
<comment type="caution">
    <text evidence="1">The sequence shown here is derived from an EMBL/GenBank/DDBJ whole genome shotgun (WGS) entry which is preliminary data.</text>
</comment>
<gene>
    <name evidence="1" type="ORF">DVH29_15610</name>
</gene>
<proteinExistence type="predicted"/>
<dbReference type="AlphaFoldDB" id="A0A369W2Q6"/>
<accession>A0A369W2Q6</accession>
<keyword evidence="2" id="KW-1185">Reference proteome</keyword>
<evidence type="ECO:0000313" key="1">
    <source>
        <dbReference type="EMBL" id="RDE07640.1"/>
    </source>
</evidence>
<sequence>MSTDLLCPEIGIWHWRRLPESQWQVTPTTARLLRHWRTHEFANQKPFFCQVEAVETVIWMTEVAPRSSSQGRLRTAVQN</sequence>
<organism evidence="1 2">
    <name type="scientific">Pelagibacterium lacus</name>
    <dbReference type="NCBI Taxonomy" id="2282655"/>
    <lineage>
        <taxon>Bacteria</taxon>
        <taxon>Pseudomonadati</taxon>
        <taxon>Pseudomonadota</taxon>
        <taxon>Alphaproteobacteria</taxon>
        <taxon>Hyphomicrobiales</taxon>
        <taxon>Devosiaceae</taxon>
        <taxon>Pelagibacterium</taxon>
    </lineage>
</organism>
<evidence type="ECO:0000313" key="2">
    <source>
        <dbReference type="Proteomes" id="UP000253759"/>
    </source>
</evidence>
<reference evidence="2" key="1">
    <citation type="submission" date="2018-07" db="EMBL/GenBank/DDBJ databases">
        <authorList>
            <person name="Liu B.-T."/>
            <person name="Du Z."/>
        </authorList>
    </citation>
    <scope>NUCLEOTIDE SEQUENCE [LARGE SCALE GENOMIC DNA]</scope>
    <source>
        <strain evidence="2">XYN52</strain>
    </source>
</reference>
<dbReference type="Proteomes" id="UP000253759">
    <property type="component" value="Unassembled WGS sequence"/>
</dbReference>